<proteinExistence type="predicted"/>
<dbReference type="AlphaFoldDB" id="A0A1E7R2Q6"/>
<accession>A0A1E7R2Q6</accession>
<sequence length="308" mass="36217">MVKVMNTIFVLDKNIIALIYEQLTLVHKPKDSSKRLTKKQLEMLKFLKRHDRKQYAFSSVTSVIEGRTRQKESFEQVKVSIEYDTKNLDSFFSNARTDTKSLKSDGANTAHILSHFNPVYSERKYREVLKHYYLSLEKYRVKGSIPKDKIDEFSFSILNFSDNLGLPLNNPIIKIILMYINQIKIYREPNSKRKEPIDILHPSKKIKDLDERVHNVYSDLSIPNLLASQNYAKNKIFQLQKVKIRFLTLDEALKEYVNLFDLKIKSKKISKNQPGVEDMIVELYVNNSKVDESLNEVYKKWKDSNLEK</sequence>
<keyword evidence="2" id="KW-1185">Reference proteome</keyword>
<evidence type="ECO:0000313" key="2">
    <source>
        <dbReference type="Proteomes" id="UP000185895"/>
    </source>
</evidence>
<comment type="caution">
    <text evidence="1">The sequence shown here is derived from an EMBL/GenBank/DDBJ whole genome shotgun (WGS) entry which is preliminary data.</text>
</comment>
<evidence type="ECO:0000313" key="1">
    <source>
        <dbReference type="EMBL" id="OEY93608.1"/>
    </source>
</evidence>
<protein>
    <submittedName>
        <fullName evidence="1">Uncharacterized protein</fullName>
    </submittedName>
</protein>
<dbReference type="EMBL" id="MKKK01000045">
    <property type="protein sequence ID" value="OEY93608.1"/>
    <property type="molecule type" value="Genomic_DNA"/>
</dbReference>
<gene>
    <name evidence="1" type="ORF">BJI46_03965</name>
</gene>
<dbReference type="Proteomes" id="UP000185895">
    <property type="component" value="Unassembled WGS sequence"/>
</dbReference>
<reference evidence="1 2" key="1">
    <citation type="submission" date="2016-09" db="EMBL/GenBank/DDBJ databases">
        <authorList>
            <person name="Capua I."/>
            <person name="De Benedictis P."/>
            <person name="Joannis T."/>
            <person name="Lombin L.H."/>
            <person name="Cattoli G."/>
        </authorList>
    </citation>
    <scope>NUCLEOTIDE SEQUENCE [LARGE SCALE GENOMIC DNA]</scope>
    <source>
        <strain evidence="1 2">ANC 4671</strain>
    </source>
</reference>
<name>A0A1E7R2Q6_9GAMM</name>
<organism evidence="1 2">
    <name type="scientific">Acinetobacter qingfengensis</name>
    <dbReference type="NCBI Taxonomy" id="1262585"/>
    <lineage>
        <taxon>Bacteria</taxon>
        <taxon>Pseudomonadati</taxon>
        <taxon>Pseudomonadota</taxon>
        <taxon>Gammaproteobacteria</taxon>
        <taxon>Moraxellales</taxon>
        <taxon>Moraxellaceae</taxon>
        <taxon>Acinetobacter</taxon>
    </lineage>
</organism>